<dbReference type="PANTHER" id="PTHR30024">
    <property type="entry name" value="ALIPHATIC SULFONATES-BINDING PROTEIN-RELATED"/>
    <property type="match status" value="1"/>
</dbReference>
<feature type="region of interest" description="Disordered" evidence="2">
    <location>
        <begin position="33"/>
        <end position="58"/>
    </location>
</feature>
<feature type="chain" id="PRO_5045790781" evidence="3">
    <location>
        <begin position="33"/>
        <end position="361"/>
    </location>
</feature>
<keyword evidence="3" id="KW-0732">Signal</keyword>
<name>A0ABQ4N8T0_9BACL</name>
<sequence length="361" mass="38706">MGNVSKRTRHHALTVLIIAVLALLPAACGQSAATGTNASGSGDQPASDQSGDNSNGKTQEKVVINIGVQGKTGILPYAREKALFEEALAAVNAEVKWHEFASGPPHFEALAAGRIDFGAVGGTPVIAGQVGNIDFRAVAVTSDGKKGNMIVIPKDSPIKELKDLQGKKIGVAKGSSAYNFLYLAIDRAGLNRDDIKVIQLQPDEARPALDSGAIDAWSIWEPYATTAVFQTGAQVLVSGQDLNINAPDFIIARTKFLTDHPDLTVAFLKAYEEARLYFTTHIEEVTDDLAKSQKLDREIVATVLKNSEPLLSPITPEFAKAHQEQADFLYSVGAIDKQVDTSKVLESKFVEQALNELKEGK</sequence>
<dbReference type="RefSeq" id="WP_213529234.1">
    <property type="nucleotide sequence ID" value="NZ_BOVJ01000102.1"/>
</dbReference>
<accession>A0ABQ4N8T0</accession>
<dbReference type="SUPFAM" id="SSF53850">
    <property type="entry name" value="Periplasmic binding protein-like II"/>
    <property type="match status" value="1"/>
</dbReference>
<evidence type="ECO:0000256" key="2">
    <source>
        <dbReference type="SAM" id="MobiDB-lite"/>
    </source>
</evidence>
<evidence type="ECO:0000259" key="4">
    <source>
        <dbReference type="SMART" id="SM00062"/>
    </source>
</evidence>
<keyword evidence="6" id="KW-1185">Reference proteome</keyword>
<protein>
    <submittedName>
        <fullName evidence="5">Sulfonate ABC transporter substrate-binding protein</fullName>
    </submittedName>
</protein>
<feature type="compositionally biased region" description="Polar residues" evidence="2">
    <location>
        <begin position="33"/>
        <end position="57"/>
    </location>
</feature>
<dbReference type="NCBIfam" id="TIGR01728">
    <property type="entry name" value="SsuA_fam"/>
    <property type="match status" value="1"/>
</dbReference>
<dbReference type="PANTHER" id="PTHR30024:SF42">
    <property type="entry name" value="ALIPHATIC SULFONATES-BINDING PROTEIN-RELATED"/>
    <property type="match status" value="1"/>
</dbReference>
<dbReference type="InterPro" id="IPR010067">
    <property type="entry name" value="ABC_SsuA_sub-bd"/>
</dbReference>
<feature type="signal peptide" evidence="3">
    <location>
        <begin position="1"/>
        <end position="32"/>
    </location>
</feature>
<dbReference type="SMART" id="SM00062">
    <property type="entry name" value="PBPb"/>
    <property type="match status" value="1"/>
</dbReference>
<evidence type="ECO:0000256" key="3">
    <source>
        <dbReference type="SAM" id="SignalP"/>
    </source>
</evidence>
<evidence type="ECO:0000313" key="6">
    <source>
        <dbReference type="Proteomes" id="UP000680304"/>
    </source>
</evidence>
<dbReference type="EMBL" id="BOVJ01000102">
    <property type="protein sequence ID" value="GIQ64634.1"/>
    <property type="molecule type" value="Genomic_DNA"/>
</dbReference>
<dbReference type="Gene3D" id="3.40.190.10">
    <property type="entry name" value="Periplasmic binding protein-like II"/>
    <property type="match status" value="2"/>
</dbReference>
<gene>
    <name evidence="5" type="primary">ssuA_2</name>
    <name evidence="5" type="ORF">PACILC2_32020</name>
</gene>
<evidence type="ECO:0000313" key="5">
    <source>
        <dbReference type="EMBL" id="GIQ64634.1"/>
    </source>
</evidence>
<dbReference type="Pfam" id="PF13379">
    <property type="entry name" value="NMT1_2"/>
    <property type="match status" value="1"/>
</dbReference>
<proteinExistence type="inferred from homology"/>
<organism evidence="5 6">
    <name type="scientific">Paenibacillus cisolokensis</name>
    <dbReference type="NCBI Taxonomy" id="1658519"/>
    <lineage>
        <taxon>Bacteria</taxon>
        <taxon>Bacillati</taxon>
        <taxon>Bacillota</taxon>
        <taxon>Bacilli</taxon>
        <taxon>Bacillales</taxon>
        <taxon>Paenibacillaceae</taxon>
        <taxon>Paenibacillus</taxon>
    </lineage>
</organism>
<reference evidence="5 6" key="1">
    <citation type="submission" date="2021-04" db="EMBL/GenBank/DDBJ databases">
        <title>Draft genome sequence of Paenibacillus cisolokensis, LC2-13A.</title>
        <authorList>
            <person name="Uke A."/>
            <person name="Chhe C."/>
            <person name="Baramee S."/>
            <person name="Kosugi A."/>
        </authorList>
    </citation>
    <scope>NUCLEOTIDE SEQUENCE [LARGE SCALE GENOMIC DNA]</scope>
    <source>
        <strain evidence="5 6">LC2-13A</strain>
    </source>
</reference>
<comment type="similarity">
    <text evidence="1">Belongs to the bacterial solute-binding protein SsuA/TauA family.</text>
</comment>
<dbReference type="InterPro" id="IPR001638">
    <property type="entry name" value="Solute-binding_3/MltF_N"/>
</dbReference>
<feature type="domain" description="Solute-binding protein family 3/N-terminal" evidence="4">
    <location>
        <begin position="63"/>
        <end position="281"/>
    </location>
</feature>
<evidence type="ECO:0000256" key="1">
    <source>
        <dbReference type="ARBA" id="ARBA00010742"/>
    </source>
</evidence>
<comment type="caution">
    <text evidence="5">The sequence shown here is derived from an EMBL/GenBank/DDBJ whole genome shotgun (WGS) entry which is preliminary data.</text>
</comment>
<dbReference type="Proteomes" id="UP000680304">
    <property type="component" value="Unassembled WGS sequence"/>
</dbReference>